<evidence type="ECO:0000259" key="2">
    <source>
        <dbReference type="PROSITE" id="PS50011"/>
    </source>
</evidence>
<feature type="region of interest" description="Disordered" evidence="1">
    <location>
        <begin position="725"/>
        <end position="745"/>
    </location>
</feature>
<feature type="compositionally biased region" description="Low complexity" evidence="1">
    <location>
        <begin position="725"/>
        <end position="740"/>
    </location>
</feature>
<dbReference type="Gene3D" id="1.10.510.10">
    <property type="entry name" value="Transferase(Phosphotransferase) domain 1"/>
    <property type="match status" value="1"/>
</dbReference>
<feature type="compositionally biased region" description="Low complexity" evidence="1">
    <location>
        <begin position="922"/>
        <end position="933"/>
    </location>
</feature>
<sequence>MSGIGAAFRSVAQKGAELARQLAEEAASGLSGFKFHREYQIVAQVGTAGPHGLWRIFSAVARSPTALVHDVSIWVLDKRQLLAMGDDGAALQQGRSPSQAQQRWEPVLEQQRLSCAVMTRMKHPGVVRVVQPLAETSGHMVLVTEAVRGCLRDILVAQLQQQQQQQQQQDTQIAQQQQQMPPSGRHGSGGGSPGAGEPLLSLLEVKLGLLSLVDVLSFLHGTAKMAHCGMSPQSVVVAPDGSWKLAGFSFAVPLPGSPQQGGAATGTAGGWMRGAATGSGGPHGLATLQPPYSYSDPFPPPWEELAKPQLSYTAPELVVPPGGAAGAGPWVAANQSPLSSAGQLLHADNPFAPPSPPSHPPCWAAADAFSLGTLAYETIAVAALAEGGSPSWRQSSRPLPDTACPPQLLPVRCSLHQYGSRLAALESVASASGGTVMGAIGGGGGGAGGGGSSLGFLPVAGGGAGGAGGAAADLARVPAELHGVLLALVSPSPASRPPLPSVARLDWFEADSLLRTLRFLEGMVQSEPHHKLSFLNDLAEERRTRTTSTSTTSSGSQQQQQEAIISGYLGGGTATGDALWRRLPDRLLASRVLPSLLQEVRRGGPVGVAALPVTVAISQRLGRAAFASLALPQLTPVLEAAAAGPAGAAHAAAPSTAVTAGAGPGQQQQQQAMLAALVGQAEVMAGLMDGPTTDRLLLPVLLRAVLGPGGGVAVASEAMAAAAASGSSSSSRAAGETAGSVGASQMGPTAGLPQQLLADPRLALAALGQLRRLVEIGLLDGRSAQVRSRLLQPLLAAAARTTSAAVRTNCLGLVSELAGKVDRAEGEAILTTCAQLLSVDSSGGTIVAVAGVLQSLSEAPTWGPVATAHRLLPMLVPQLVAASLTPQQLTSLSAIVQSLLSRVAQYAESAVRMRADGGGFMPPAAQAGLPAAGSRPPRTATAADSGGPSGSSEKADDARPTAGGLLAFTTWPAGNSNGSPSSSIAKPSSCATTASAPEAPGAEAAAAPGAEAAAAPGAAVGAVATTATGLVHSFDLPQKTASKAYGALSAAAATAAWAPERPSVSNSWRLDTHTTSTSHHSASTPMTTMQAAAASNSALFTEVGITSGVPRDAPLRVQDTAALGAAARGFGGGPYLGSSSSDSRAVRPAAGQQGTQSSLSGPLNLMDA</sequence>
<accession>A0A9W6EZ85</accession>
<proteinExistence type="predicted"/>
<feature type="domain" description="Protein kinase" evidence="2">
    <location>
        <begin position="39"/>
        <end position="508"/>
    </location>
</feature>
<dbReference type="InterPro" id="IPR011009">
    <property type="entry name" value="Kinase-like_dom_sf"/>
</dbReference>
<dbReference type="OrthoDB" id="79687at2759"/>
<feature type="region of interest" description="Disordered" evidence="1">
    <location>
        <begin position="1133"/>
        <end position="1168"/>
    </location>
</feature>
<evidence type="ECO:0000313" key="3">
    <source>
        <dbReference type="EMBL" id="GLC50803.1"/>
    </source>
</evidence>
<feature type="compositionally biased region" description="Polar residues" evidence="1">
    <location>
        <begin position="1152"/>
        <end position="1161"/>
    </location>
</feature>
<dbReference type="PROSITE" id="PS50011">
    <property type="entry name" value="PROTEIN_KINASE_DOM"/>
    <property type="match status" value="1"/>
</dbReference>
<feature type="compositionally biased region" description="Low complexity" evidence="1">
    <location>
        <begin position="973"/>
        <end position="996"/>
    </location>
</feature>
<protein>
    <recommendedName>
        <fullName evidence="2">Protein kinase domain-containing protein</fullName>
    </recommendedName>
</protein>
<feature type="region of interest" description="Disordered" evidence="1">
    <location>
        <begin position="1058"/>
        <end position="1084"/>
    </location>
</feature>
<name>A0A9W6EZ85_9CHLO</name>
<evidence type="ECO:0000313" key="4">
    <source>
        <dbReference type="Proteomes" id="UP001165080"/>
    </source>
</evidence>
<dbReference type="GO" id="GO:0004672">
    <property type="term" value="F:protein kinase activity"/>
    <property type="evidence" value="ECO:0007669"/>
    <property type="project" value="InterPro"/>
</dbReference>
<reference evidence="3 4" key="1">
    <citation type="journal article" date="2023" name="Commun. Biol.">
        <title>Reorganization of the ancestral sex-determining regions during the evolution of trioecy in Pleodorina starrii.</title>
        <authorList>
            <person name="Takahashi K."/>
            <person name="Suzuki S."/>
            <person name="Kawai-Toyooka H."/>
            <person name="Yamamoto K."/>
            <person name="Hamaji T."/>
            <person name="Ootsuki R."/>
            <person name="Yamaguchi H."/>
            <person name="Kawachi M."/>
            <person name="Higashiyama T."/>
            <person name="Nozaki H."/>
        </authorList>
    </citation>
    <scope>NUCLEOTIDE SEQUENCE [LARGE SCALE GENOMIC DNA]</scope>
    <source>
        <strain evidence="3 4">NIES-4479</strain>
    </source>
</reference>
<dbReference type="AlphaFoldDB" id="A0A9W6EZ85"/>
<feature type="compositionally biased region" description="Low complexity" evidence="1">
    <location>
        <begin position="546"/>
        <end position="560"/>
    </location>
</feature>
<dbReference type="InterPro" id="IPR000719">
    <property type="entry name" value="Prot_kinase_dom"/>
</dbReference>
<feature type="region of interest" description="Disordered" evidence="1">
    <location>
        <begin position="922"/>
        <end position="996"/>
    </location>
</feature>
<dbReference type="SUPFAM" id="SSF56112">
    <property type="entry name" value="Protein kinase-like (PK-like)"/>
    <property type="match status" value="1"/>
</dbReference>
<feature type="region of interest" description="Disordered" evidence="1">
    <location>
        <begin position="535"/>
        <end position="560"/>
    </location>
</feature>
<dbReference type="Proteomes" id="UP001165080">
    <property type="component" value="Unassembled WGS sequence"/>
</dbReference>
<dbReference type="GO" id="GO:0005524">
    <property type="term" value="F:ATP binding"/>
    <property type="evidence" value="ECO:0007669"/>
    <property type="project" value="InterPro"/>
</dbReference>
<dbReference type="InterPro" id="IPR051177">
    <property type="entry name" value="CIK-Related_Protein"/>
</dbReference>
<dbReference type="PANTHER" id="PTHR12984:SF6">
    <property type="entry name" value="SCY1-LIKE PROTEIN 2"/>
    <property type="match status" value="1"/>
</dbReference>
<feature type="compositionally biased region" description="Low complexity" evidence="1">
    <location>
        <begin position="1073"/>
        <end position="1084"/>
    </location>
</feature>
<dbReference type="PANTHER" id="PTHR12984">
    <property type="entry name" value="SCY1-RELATED S/T PROTEIN KINASE-LIKE"/>
    <property type="match status" value="1"/>
</dbReference>
<gene>
    <name evidence="3" type="primary">PLEST011557</name>
    <name evidence="3" type="ORF">PLESTB_000433800</name>
</gene>
<organism evidence="3 4">
    <name type="scientific">Pleodorina starrii</name>
    <dbReference type="NCBI Taxonomy" id="330485"/>
    <lineage>
        <taxon>Eukaryota</taxon>
        <taxon>Viridiplantae</taxon>
        <taxon>Chlorophyta</taxon>
        <taxon>core chlorophytes</taxon>
        <taxon>Chlorophyceae</taxon>
        <taxon>CS clade</taxon>
        <taxon>Chlamydomonadales</taxon>
        <taxon>Volvocaceae</taxon>
        <taxon>Pleodorina</taxon>
    </lineage>
</organism>
<evidence type="ECO:0000256" key="1">
    <source>
        <dbReference type="SAM" id="MobiDB-lite"/>
    </source>
</evidence>
<keyword evidence="4" id="KW-1185">Reference proteome</keyword>
<feature type="compositionally biased region" description="Low complexity" evidence="1">
    <location>
        <begin position="167"/>
        <end position="185"/>
    </location>
</feature>
<comment type="caution">
    <text evidence="3">The sequence shown here is derived from an EMBL/GenBank/DDBJ whole genome shotgun (WGS) entry which is preliminary data.</text>
</comment>
<feature type="region of interest" description="Disordered" evidence="1">
    <location>
        <begin position="167"/>
        <end position="197"/>
    </location>
</feature>
<dbReference type="EMBL" id="BRXU01000004">
    <property type="protein sequence ID" value="GLC50803.1"/>
    <property type="molecule type" value="Genomic_DNA"/>
</dbReference>